<protein>
    <submittedName>
        <fullName evidence="5">Trypsin-like peptidase domain-containing protein</fullName>
    </submittedName>
</protein>
<gene>
    <name evidence="5" type="ORF">IAC42_05325</name>
</gene>
<keyword evidence="3" id="KW-0812">Transmembrane</keyword>
<evidence type="ECO:0000256" key="3">
    <source>
        <dbReference type="SAM" id="Phobius"/>
    </source>
</evidence>
<dbReference type="SUPFAM" id="SSF50156">
    <property type="entry name" value="PDZ domain-like"/>
    <property type="match status" value="1"/>
</dbReference>
<dbReference type="Gene3D" id="2.40.10.120">
    <property type="match status" value="1"/>
</dbReference>
<evidence type="ECO:0000256" key="2">
    <source>
        <dbReference type="ARBA" id="ARBA00022801"/>
    </source>
</evidence>
<feature type="transmembrane region" description="Helical" evidence="3">
    <location>
        <begin position="12"/>
        <end position="32"/>
    </location>
</feature>
<dbReference type="GO" id="GO:0006508">
    <property type="term" value="P:proteolysis"/>
    <property type="evidence" value="ECO:0007669"/>
    <property type="project" value="UniProtKB-KW"/>
</dbReference>
<dbReference type="InterPro" id="IPR051201">
    <property type="entry name" value="Chloro_Bact_Ser_Proteases"/>
</dbReference>
<dbReference type="GO" id="GO:0004252">
    <property type="term" value="F:serine-type endopeptidase activity"/>
    <property type="evidence" value="ECO:0007669"/>
    <property type="project" value="InterPro"/>
</dbReference>
<dbReference type="Pfam" id="PF13180">
    <property type="entry name" value="PDZ_2"/>
    <property type="match status" value="1"/>
</dbReference>
<evidence type="ECO:0000313" key="5">
    <source>
        <dbReference type="EMBL" id="MBO8443162.1"/>
    </source>
</evidence>
<dbReference type="PROSITE" id="PS50106">
    <property type="entry name" value="PDZ"/>
    <property type="match status" value="1"/>
</dbReference>
<reference evidence="5" key="1">
    <citation type="submission" date="2020-10" db="EMBL/GenBank/DDBJ databases">
        <authorList>
            <person name="Gilroy R."/>
        </authorList>
    </citation>
    <scope>NUCLEOTIDE SEQUENCE</scope>
    <source>
        <strain evidence="5">11167</strain>
    </source>
</reference>
<dbReference type="Pfam" id="PF13365">
    <property type="entry name" value="Trypsin_2"/>
    <property type="match status" value="1"/>
</dbReference>
<proteinExistence type="predicted"/>
<dbReference type="InterPro" id="IPR009003">
    <property type="entry name" value="Peptidase_S1_PA"/>
</dbReference>
<evidence type="ECO:0000259" key="4">
    <source>
        <dbReference type="PROSITE" id="PS50106"/>
    </source>
</evidence>
<keyword evidence="1" id="KW-0645">Protease</keyword>
<evidence type="ECO:0000313" key="6">
    <source>
        <dbReference type="Proteomes" id="UP000823633"/>
    </source>
</evidence>
<name>A0A9D9HB51_9SPIR</name>
<dbReference type="Gene3D" id="2.30.42.10">
    <property type="match status" value="1"/>
</dbReference>
<feature type="domain" description="PDZ" evidence="4">
    <location>
        <begin position="302"/>
        <end position="393"/>
    </location>
</feature>
<sequence>MKEKAPLSRIIVAAMLAVVAIALFTLLAFWTLSIARDRQDEAFSTRLGEVAAQGGERAVLSLAGYDVDNIFHGDEGLILFEEGSRHWLYSADEMQNISAYESASPSVVEVYASSSISSASGCGVVVSSDGYIVTNTHVVGSGDGLVVRLIDGSVHDATLVGSDPITDIAVVKVDSDGLVPLPLSSAEGLVVGQKVIAIGSPYGYSWSQSVGTVSALERTVTSSSGITLSGLIQTDASINPGNSGGPLLNARGEMVGLVSAIYSTSGGAQGLGFAIPVDTVVDVASSLIRTGRVSRGTLDLTSVELNPSIVDYAGLSVDEGILVSQVLPGGQAEKAGIRGGSVRTQYGSSTIFLGGDVIVALDDVPITGYEDYYAFMAASSAGQEVDVTVVRNGSRTTVRDVRLVEQTAENMRWLIR</sequence>
<dbReference type="EMBL" id="JADIMU010000032">
    <property type="protein sequence ID" value="MBO8443162.1"/>
    <property type="molecule type" value="Genomic_DNA"/>
</dbReference>
<dbReference type="SUPFAM" id="SSF50494">
    <property type="entry name" value="Trypsin-like serine proteases"/>
    <property type="match status" value="1"/>
</dbReference>
<dbReference type="InterPro" id="IPR036034">
    <property type="entry name" value="PDZ_sf"/>
</dbReference>
<dbReference type="InterPro" id="IPR001940">
    <property type="entry name" value="Peptidase_S1C"/>
</dbReference>
<comment type="caution">
    <text evidence="5">The sequence shown here is derived from an EMBL/GenBank/DDBJ whole genome shotgun (WGS) entry which is preliminary data.</text>
</comment>
<dbReference type="PANTHER" id="PTHR43343">
    <property type="entry name" value="PEPTIDASE S12"/>
    <property type="match status" value="1"/>
</dbReference>
<keyword evidence="3" id="KW-1133">Transmembrane helix</keyword>
<dbReference type="PRINTS" id="PR00834">
    <property type="entry name" value="PROTEASES2C"/>
</dbReference>
<dbReference type="AlphaFoldDB" id="A0A9D9HB51"/>
<keyword evidence="2" id="KW-0378">Hydrolase</keyword>
<dbReference type="SMART" id="SM00228">
    <property type="entry name" value="PDZ"/>
    <property type="match status" value="1"/>
</dbReference>
<dbReference type="InterPro" id="IPR001478">
    <property type="entry name" value="PDZ"/>
</dbReference>
<organism evidence="5 6">
    <name type="scientific">Candidatus Aphodenecus pullistercoris</name>
    <dbReference type="NCBI Taxonomy" id="2840669"/>
    <lineage>
        <taxon>Bacteria</taxon>
        <taxon>Pseudomonadati</taxon>
        <taxon>Spirochaetota</taxon>
        <taxon>Spirochaetia</taxon>
        <taxon>Spirochaetales</taxon>
        <taxon>Candidatus Aphodenecus</taxon>
    </lineage>
</organism>
<keyword evidence="3" id="KW-0472">Membrane</keyword>
<accession>A0A9D9HB51</accession>
<reference evidence="5" key="2">
    <citation type="journal article" date="2021" name="PeerJ">
        <title>Extensive microbial diversity within the chicken gut microbiome revealed by metagenomics and culture.</title>
        <authorList>
            <person name="Gilroy R."/>
            <person name="Ravi A."/>
            <person name="Getino M."/>
            <person name="Pursley I."/>
            <person name="Horton D.L."/>
            <person name="Alikhan N.F."/>
            <person name="Baker D."/>
            <person name="Gharbi K."/>
            <person name="Hall N."/>
            <person name="Watson M."/>
            <person name="Adriaenssens E.M."/>
            <person name="Foster-Nyarko E."/>
            <person name="Jarju S."/>
            <person name="Secka A."/>
            <person name="Antonio M."/>
            <person name="Oren A."/>
            <person name="Chaudhuri R.R."/>
            <person name="La Ragione R."/>
            <person name="Hildebrand F."/>
            <person name="Pallen M.J."/>
        </authorList>
    </citation>
    <scope>NUCLEOTIDE SEQUENCE</scope>
    <source>
        <strain evidence="5">11167</strain>
    </source>
</reference>
<evidence type="ECO:0000256" key="1">
    <source>
        <dbReference type="ARBA" id="ARBA00022670"/>
    </source>
</evidence>
<dbReference type="Proteomes" id="UP000823633">
    <property type="component" value="Unassembled WGS sequence"/>
</dbReference>
<dbReference type="PANTHER" id="PTHR43343:SF3">
    <property type="entry name" value="PROTEASE DO-LIKE 8, CHLOROPLASTIC"/>
    <property type="match status" value="1"/>
</dbReference>